<keyword evidence="8" id="KW-1185">Reference proteome</keyword>
<reference evidence="7 8" key="1">
    <citation type="journal article" date="2024" name="Plant J.">
        <title>Genome sequences and population genomics reveal climatic adaptation and genomic divergence between two closely related sweetgum species.</title>
        <authorList>
            <person name="Xu W.Q."/>
            <person name="Ren C.Q."/>
            <person name="Zhang X.Y."/>
            <person name="Comes H.P."/>
            <person name="Liu X.H."/>
            <person name="Li Y.G."/>
            <person name="Kettle C.J."/>
            <person name="Jalonen R."/>
            <person name="Gaisberger H."/>
            <person name="Ma Y.Z."/>
            <person name="Qiu Y.X."/>
        </authorList>
    </citation>
    <scope>NUCLEOTIDE SEQUENCE [LARGE SCALE GENOMIC DNA]</scope>
    <source>
        <strain evidence="7">Hangzhou</strain>
    </source>
</reference>
<dbReference type="Proteomes" id="UP001415857">
    <property type="component" value="Unassembled WGS sequence"/>
</dbReference>
<dbReference type="Pfam" id="PF00319">
    <property type="entry name" value="SRF-TF"/>
    <property type="match status" value="1"/>
</dbReference>
<dbReference type="SUPFAM" id="SSF55455">
    <property type="entry name" value="SRF-like"/>
    <property type="match status" value="1"/>
</dbReference>
<proteinExistence type="predicted"/>
<organism evidence="7 8">
    <name type="scientific">Liquidambar formosana</name>
    <name type="common">Formosan gum</name>
    <dbReference type="NCBI Taxonomy" id="63359"/>
    <lineage>
        <taxon>Eukaryota</taxon>
        <taxon>Viridiplantae</taxon>
        <taxon>Streptophyta</taxon>
        <taxon>Embryophyta</taxon>
        <taxon>Tracheophyta</taxon>
        <taxon>Spermatophyta</taxon>
        <taxon>Magnoliopsida</taxon>
        <taxon>eudicotyledons</taxon>
        <taxon>Gunneridae</taxon>
        <taxon>Pentapetalae</taxon>
        <taxon>Saxifragales</taxon>
        <taxon>Altingiaceae</taxon>
        <taxon>Liquidambar</taxon>
    </lineage>
</organism>
<dbReference type="PANTHER" id="PTHR11945">
    <property type="entry name" value="MADS BOX PROTEIN"/>
    <property type="match status" value="1"/>
</dbReference>
<comment type="subcellular location">
    <subcellularLocation>
        <location evidence="1">Nucleus</location>
    </subcellularLocation>
</comment>
<protein>
    <recommendedName>
        <fullName evidence="6">MADS-box domain-containing protein</fullName>
    </recommendedName>
</protein>
<evidence type="ECO:0000256" key="1">
    <source>
        <dbReference type="ARBA" id="ARBA00004123"/>
    </source>
</evidence>
<dbReference type="PRINTS" id="PR00404">
    <property type="entry name" value="MADSDOMAIN"/>
</dbReference>
<dbReference type="PROSITE" id="PS50066">
    <property type="entry name" value="MADS_BOX_2"/>
    <property type="match status" value="1"/>
</dbReference>
<dbReference type="GO" id="GO:0046983">
    <property type="term" value="F:protein dimerization activity"/>
    <property type="evidence" value="ECO:0007669"/>
    <property type="project" value="InterPro"/>
</dbReference>
<evidence type="ECO:0000313" key="7">
    <source>
        <dbReference type="EMBL" id="KAK9272166.1"/>
    </source>
</evidence>
<evidence type="ECO:0000256" key="2">
    <source>
        <dbReference type="ARBA" id="ARBA00023015"/>
    </source>
</evidence>
<dbReference type="PANTHER" id="PTHR11945:SF534">
    <property type="entry name" value="MYOCYTE-SPECIFIC ENHANCER FACTOR 2"/>
    <property type="match status" value="1"/>
</dbReference>
<gene>
    <name evidence="7" type="ORF">L1049_002537</name>
</gene>
<dbReference type="SMART" id="SM00432">
    <property type="entry name" value="MADS"/>
    <property type="match status" value="1"/>
</dbReference>
<dbReference type="GO" id="GO:0000978">
    <property type="term" value="F:RNA polymerase II cis-regulatory region sequence-specific DNA binding"/>
    <property type="evidence" value="ECO:0007669"/>
    <property type="project" value="TreeGrafter"/>
</dbReference>
<dbReference type="GO" id="GO:0045893">
    <property type="term" value="P:positive regulation of DNA-templated transcription"/>
    <property type="evidence" value="ECO:0007669"/>
    <property type="project" value="UniProtKB-ARBA"/>
</dbReference>
<name>A0AAP0NHB5_LIQFO</name>
<dbReference type="GO" id="GO:0005634">
    <property type="term" value="C:nucleus"/>
    <property type="evidence" value="ECO:0007669"/>
    <property type="project" value="UniProtKB-SubCell"/>
</dbReference>
<dbReference type="InterPro" id="IPR036879">
    <property type="entry name" value="TF_MADSbox_sf"/>
</dbReference>
<evidence type="ECO:0000259" key="6">
    <source>
        <dbReference type="PROSITE" id="PS50066"/>
    </source>
</evidence>
<evidence type="ECO:0000313" key="8">
    <source>
        <dbReference type="Proteomes" id="UP001415857"/>
    </source>
</evidence>
<comment type="caution">
    <text evidence="7">The sequence shown here is derived from an EMBL/GenBank/DDBJ whole genome shotgun (WGS) entry which is preliminary data.</text>
</comment>
<sequence>MGKAMIEMKKRETKSQIYVTFSKRRKGLFKKAAELSVLTDAKVAILTAGPGGKARVYSFGYPSADHVIRRYLNNSTSQTLLHEEKQQEEEDEEEGCWWDQDIGVFNSMDELVAYADALEKLKVNAMARLH</sequence>
<feature type="domain" description="MADS-box" evidence="6">
    <location>
        <begin position="1"/>
        <end position="58"/>
    </location>
</feature>
<keyword evidence="3" id="KW-0238">DNA-binding</keyword>
<keyword evidence="4" id="KW-0804">Transcription</keyword>
<evidence type="ECO:0000256" key="3">
    <source>
        <dbReference type="ARBA" id="ARBA00023125"/>
    </source>
</evidence>
<evidence type="ECO:0000256" key="4">
    <source>
        <dbReference type="ARBA" id="ARBA00023163"/>
    </source>
</evidence>
<dbReference type="InterPro" id="IPR002100">
    <property type="entry name" value="TF_MADSbox"/>
</dbReference>
<accession>A0AAP0NHB5</accession>
<dbReference type="EMBL" id="JBBPBK010000013">
    <property type="protein sequence ID" value="KAK9272166.1"/>
    <property type="molecule type" value="Genomic_DNA"/>
</dbReference>
<keyword evidence="2" id="KW-0805">Transcription regulation</keyword>
<dbReference type="AlphaFoldDB" id="A0AAP0NHB5"/>
<dbReference type="GO" id="GO:0000981">
    <property type="term" value="F:DNA-binding transcription factor activity, RNA polymerase II-specific"/>
    <property type="evidence" value="ECO:0007669"/>
    <property type="project" value="TreeGrafter"/>
</dbReference>
<dbReference type="Gene3D" id="3.40.1810.10">
    <property type="entry name" value="Transcription factor, MADS-box"/>
    <property type="match status" value="1"/>
</dbReference>
<evidence type="ECO:0000256" key="5">
    <source>
        <dbReference type="ARBA" id="ARBA00023242"/>
    </source>
</evidence>
<keyword evidence="5" id="KW-0539">Nucleus</keyword>